<organism evidence="1 2">
    <name type="scientific">Compostibacter hankyongensis</name>
    <dbReference type="NCBI Taxonomy" id="1007089"/>
    <lineage>
        <taxon>Bacteria</taxon>
        <taxon>Pseudomonadati</taxon>
        <taxon>Bacteroidota</taxon>
        <taxon>Chitinophagia</taxon>
        <taxon>Chitinophagales</taxon>
        <taxon>Chitinophagaceae</taxon>
        <taxon>Compostibacter</taxon>
    </lineage>
</organism>
<name>A0ABP8G0C2_9BACT</name>
<evidence type="ECO:0000313" key="1">
    <source>
        <dbReference type="EMBL" id="GAA4314549.1"/>
    </source>
</evidence>
<comment type="caution">
    <text evidence="1">The sequence shown here is derived from an EMBL/GenBank/DDBJ whole genome shotgun (WGS) entry which is preliminary data.</text>
</comment>
<reference evidence="2" key="1">
    <citation type="journal article" date="2019" name="Int. J. Syst. Evol. Microbiol.">
        <title>The Global Catalogue of Microorganisms (GCM) 10K type strain sequencing project: providing services to taxonomists for standard genome sequencing and annotation.</title>
        <authorList>
            <consortium name="The Broad Institute Genomics Platform"/>
            <consortium name="The Broad Institute Genome Sequencing Center for Infectious Disease"/>
            <person name="Wu L."/>
            <person name="Ma J."/>
        </authorList>
    </citation>
    <scope>NUCLEOTIDE SEQUENCE [LARGE SCALE GENOMIC DNA]</scope>
    <source>
        <strain evidence="2">JCM 17664</strain>
    </source>
</reference>
<dbReference type="RefSeq" id="WP_344979898.1">
    <property type="nucleotide sequence ID" value="NZ_BAABFN010000006.1"/>
</dbReference>
<dbReference type="EMBL" id="BAABFN010000006">
    <property type="protein sequence ID" value="GAA4314549.1"/>
    <property type="molecule type" value="Genomic_DNA"/>
</dbReference>
<protein>
    <submittedName>
        <fullName evidence="1">Uncharacterized protein</fullName>
    </submittedName>
</protein>
<keyword evidence="2" id="KW-1185">Reference proteome</keyword>
<accession>A0ABP8G0C2</accession>
<proteinExistence type="predicted"/>
<dbReference type="Proteomes" id="UP001501207">
    <property type="component" value="Unassembled WGS sequence"/>
</dbReference>
<evidence type="ECO:0000313" key="2">
    <source>
        <dbReference type="Proteomes" id="UP001501207"/>
    </source>
</evidence>
<sequence>MSKLERSLLITIWSISHGALNDDMSKGLGGMASVGFDFFGGELFRLGGIAAKGVSVIGPRATYRGFAKKIGANSLI</sequence>
<gene>
    <name evidence="1" type="ORF">GCM10023143_25460</name>
</gene>